<protein>
    <submittedName>
        <fullName evidence="4">ADP-heptose:LPS heptosyltransferase</fullName>
    </submittedName>
</protein>
<name>A0A8G2BN24_9PROT</name>
<evidence type="ECO:0000313" key="4">
    <source>
        <dbReference type="EMBL" id="SDG34539.1"/>
    </source>
</evidence>
<dbReference type="GO" id="GO:0009244">
    <property type="term" value="P:lipopolysaccharide core region biosynthetic process"/>
    <property type="evidence" value="ECO:0007669"/>
    <property type="project" value="TreeGrafter"/>
</dbReference>
<dbReference type="AlphaFoldDB" id="A0A8G2BN24"/>
<keyword evidence="3" id="KW-0472">Membrane</keyword>
<evidence type="ECO:0000313" key="5">
    <source>
        <dbReference type="Proteomes" id="UP000198615"/>
    </source>
</evidence>
<keyword evidence="2 4" id="KW-0808">Transferase</keyword>
<dbReference type="InterPro" id="IPR002201">
    <property type="entry name" value="Glyco_trans_9"/>
</dbReference>
<organism evidence="4 5">
    <name type="scientific">Thalassobaculum litoreum DSM 18839</name>
    <dbReference type="NCBI Taxonomy" id="1123362"/>
    <lineage>
        <taxon>Bacteria</taxon>
        <taxon>Pseudomonadati</taxon>
        <taxon>Pseudomonadota</taxon>
        <taxon>Alphaproteobacteria</taxon>
        <taxon>Rhodospirillales</taxon>
        <taxon>Thalassobaculaceae</taxon>
        <taxon>Thalassobaculum</taxon>
    </lineage>
</organism>
<dbReference type="SUPFAM" id="SSF53756">
    <property type="entry name" value="UDP-Glycosyltransferase/glycogen phosphorylase"/>
    <property type="match status" value="1"/>
</dbReference>
<evidence type="ECO:0000256" key="3">
    <source>
        <dbReference type="SAM" id="Phobius"/>
    </source>
</evidence>
<dbReference type="Proteomes" id="UP000198615">
    <property type="component" value="Unassembled WGS sequence"/>
</dbReference>
<reference evidence="4 5" key="1">
    <citation type="submission" date="2016-10" db="EMBL/GenBank/DDBJ databases">
        <authorList>
            <person name="Varghese N."/>
            <person name="Submissions S."/>
        </authorList>
    </citation>
    <scope>NUCLEOTIDE SEQUENCE [LARGE SCALE GENOMIC DNA]</scope>
    <source>
        <strain evidence="4 5">DSM 18839</strain>
    </source>
</reference>
<evidence type="ECO:0000256" key="2">
    <source>
        <dbReference type="ARBA" id="ARBA00022679"/>
    </source>
</evidence>
<gene>
    <name evidence="4" type="ORF">SAMN05660686_04094</name>
</gene>
<keyword evidence="1" id="KW-0328">Glycosyltransferase</keyword>
<dbReference type="Pfam" id="PF01075">
    <property type="entry name" value="Glyco_transf_9"/>
    <property type="match status" value="1"/>
</dbReference>
<dbReference type="GO" id="GO:0008713">
    <property type="term" value="F:ADP-heptose-lipopolysaccharide heptosyltransferase activity"/>
    <property type="evidence" value="ECO:0007669"/>
    <property type="project" value="TreeGrafter"/>
</dbReference>
<dbReference type="InterPro" id="IPR051199">
    <property type="entry name" value="LPS_LOS_Heptosyltrfase"/>
</dbReference>
<keyword evidence="3" id="KW-1133">Transmembrane helix</keyword>
<accession>A0A8G2BN24</accession>
<dbReference type="PANTHER" id="PTHR30160:SF7">
    <property type="entry name" value="ADP-HEPTOSE--LPS HEPTOSYLTRANSFERASE 2"/>
    <property type="match status" value="1"/>
</dbReference>
<proteinExistence type="predicted"/>
<keyword evidence="5" id="KW-1185">Reference proteome</keyword>
<evidence type="ECO:0000256" key="1">
    <source>
        <dbReference type="ARBA" id="ARBA00022676"/>
    </source>
</evidence>
<dbReference type="OrthoDB" id="9760688at2"/>
<comment type="caution">
    <text evidence="4">The sequence shown here is derived from an EMBL/GenBank/DDBJ whole genome shotgun (WGS) entry which is preliminary data.</text>
</comment>
<dbReference type="EMBL" id="FNBW01000015">
    <property type="protein sequence ID" value="SDG34539.1"/>
    <property type="molecule type" value="Genomic_DNA"/>
</dbReference>
<dbReference type="GO" id="GO:0005829">
    <property type="term" value="C:cytosol"/>
    <property type="evidence" value="ECO:0007669"/>
    <property type="project" value="TreeGrafter"/>
</dbReference>
<feature type="transmembrane region" description="Helical" evidence="3">
    <location>
        <begin position="46"/>
        <end position="66"/>
    </location>
</feature>
<dbReference type="Gene3D" id="3.40.50.2000">
    <property type="entry name" value="Glycogen Phosphorylase B"/>
    <property type="match status" value="2"/>
</dbReference>
<dbReference type="PANTHER" id="PTHR30160">
    <property type="entry name" value="TETRAACYLDISACCHARIDE 4'-KINASE-RELATED"/>
    <property type="match status" value="1"/>
</dbReference>
<keyword evidence="3" id="KW-0812">Transmembrane</keyword>
<sequence>MKSLRAKQWVDDKLGSLLIALLKPMALALGFLLRRDHALEVRGDIVVIKLLGGGSLVLAMPALLALRRAHPARRLSLLCTRGTRAFAETLGVFDDYIVVEDSGVRSLIVSGLRALRHCWRVDTVIDLEVHSRLSTVFGCLTCARNRIGFYLDTAFWRRGVATHLFFYNRASASHVHYEQIARALGGTIAPIAEVRAAYRAANGLPAARSPQNPATRIGLGCFCSDLSVERMLSAEEWARILSQRLGDAKVTVHLFGGKQDRPAADRFITLLDTMDRLYSIDSGLLHIARLIGVETVSFWGPTDPQTLLLPLPAGSTDEVHYSRLACSPCVHLTEVPPCRGNNICMHAHLDPGLADEPPIWVIR</sequence>
<dbReference type="RefSeq" id="WP_093153322.1">
    <property type="nucleotide sequence ID" value="NZ_FNBW01000015.1"/>
</dbReference>